<name>A0AAW0UDQ4_SCYPA</name>
<keyword evidence="3" id="KW-1185">Reference proteome</keyword>
<accession>A0AAW0UDQ4</accession>
<protein>
    <submittedName>
        <fullName evidence="2">Uncharacterized protein</fullName>
    </submittedName>
</protein>
<keyword evidence="1" id="KW-1133">Transmembrane helix</keyword>
<evidence type="ECO:0000256" key="1">
    <source>
        <dbReference type="SAM" id="Phobius"/>
    </source>
</evidence>
<evidence type="ECO:0000313" key="3">
    <source>
        <dbReference type="Proteomes" id="UP001487740"/>
    </source>
</evidence>
<organism evidence="2 3">
    <name type="scientific">Scylla paramamosain</name>
    <name type="common">Mud crab</name>
    <dbReference type="NCBI Taxonomy" id="85552"/>
    <lineage>
        <taxon>Eukaryota</taxon>
        <taxon>Metazoa</taxon>
        <taxon>Ecdysozoa</taxon>
        <taxon>Arthropoda</taxon>
        <taxon>Crustacea</taxon>
        <taxon>Multicrustacea</taxon>
        <taxon>Malacostraca</taxon>
        <taxon>Eumalacostraca</taxon>
        <taxon>Eucarida</taxon>
        <taxon>Decapoda</taxon>
        <taxon>Pleocyemata</taxon>
        <taxon>Brachyura</taxon>
        <taxon>Eubrachyura</taxon>
        <taxon>Portunoidea</taxon>
        <taxon>Portunidae</taxon>
        <taxon>Portuninae</taxon>
        <taxon>Scylla</taxon>
    </lineage>
</organism>
<keyword evidence="1" id="KW-0812">Transmembrane</keyword>
<dbReference type="AlphaFoldDB" id="A0AAW0UDQ4"/>
<gene>
    <name evidence="2" type="ORF">O3P69_005452</name>
</gene>
<sequence length="117" mass="11848">MHVCVYVASQAGNGLVHGHCVVSQAGSGLVHGQCVASQAGNGLVCGRLGNGQGFSHLNLKVSNRHPVNSPDGILDAAWQGGEVPSLTSSQPPDGSGHVVTFTVALSSVVMFGVVFQT</sequence>
<proteinExistence type="predicted"/>
<evidence type="ECO:0000313" key="2">
    <source>
        <dbReference type="EMBL" id="KAK8396407.1"/>
    </source>
</evidence>
<reference evidence="2 3" key="1">
    <citation type="submission" date="2023-03" db="EMBL/GenBank/DDBJ databases">
        <title>High-quality genome of Scylla paramamosain provides insights in environmental adaptation.</title>
        <authorList>
            <person name="Zhang L."/>
        </authorList>
    </citation>
    <scope>NUCLEOTIDE SEQUENCE [LARGE SCALE GENOMIC DNA]</scope>
    <source>
        <strain evidence="2">LZ_2023a</strain>
        <tissue evidence="2">Muscle</tissue>
    </source>
</reference>
<comment type="caution">
    <text evidence="2">The sequence shown here is derived from an EMBL/GenBank/DDBJ whole genome shotgun (WGS) entry which is preliminary data.</text>
</comment>
<dbReference type="EMBL" id="JARAKH010000016">
    <property type="protein sequence ID" value="KAK8396407.1"/>
    <property type="molecule type" value="Genomic_DNA"/>
</dbReference>
<feature type="transmembrane region" description="Helical" evidence="1">
    <location>
        <begin position="94"/>
        <end position="115"/>
    </location>
</feature>
<keyword evidence="1" id="KW-0472">Membrane</keyword>
<dbReference type="Proteomes" id="UP001487740">
    <property type="component" value="Unassembled WGS sequence"/>
</dbReference>